<dbReference type="RefSeq" id="WP_093209508.1">
    <property type="nucleotide sequence ID" value="NZ_RXOE01000005.1"/>
</dbReference>
<name>A0A431THB9_9BURK</name>
<sequence length="210" mass="22851">MTVGIATSDLVHQQHERLPLAMQRAQAKLAGLAADANAAPLLKASQQAKTVLQRVIWLQRAASAWARPMEALAACRTGCSHCCHIPVTISLVEARLLGRASGKLPSAPKRSMRITDHASTEALPGMEQRLQDGSRTPCPFLREGRCSVYESRPMACRTLINLDDDDLLCRHSEGGQATVPYADATKLKAFALMAQAGTLYADIRDFFPEE</sequence>
<dbReference type="OrthoDB" id="9779822at2"/>
<reference evidence="1 2" key="1">
    <citation type="submission" date="2018-12" db="EMBL/GenBank/DDBJ databases">
        <title>The genome of Variovorax gossypii DSM 100435.</title>
        <authorList>
            <person name="Gao J."/>
            <person name="Sun J."/>
        </authorList>
    </citation>
    <scope>NUCLEOTIDE SEQUENCE [LARGE SCALE GENOMIC DNA]</scope>
    <source>
        <strain evidence="1 2">DSM 100435</strain>
    </source>
</reference>
<dbReference type="Pfam" id="PF03692">
    <property type="entry name" value="CxxCxxCC"/>
    <property type="match status" value="1"/>
</dbReference>
<accession>A0A431THB9</accession>
<organism evidence="1 2">
    <name type="scientific">Variovorax gossypii</name>
    <dbReference type="NCBI Taxonomy" id="1679495"/>
    <lineage>
        <taxon>Bacteria</taxon>
        <taxon>Pseudomonadati</taxon>
        <taxon>Pseudomonadota</taxon>
        <taxon>Betaproteobacteria</taxon>
        <taxon>Burkholderiales</taxon>
        <taxon>Comamonadaceae</taxon>
        <taxon>Variovorax</taxon>
    </lineage>
</organism>
<proteinExistence type="predicted"/>
<dbReference type="EMBL" id="RXOE01000005">
    <property type="protein sequence ID" value="RTQ32906.1"/>
    <property type="molecule type" value="Genomic_DNA"/>
</dbReference>
<evidence type="ECO:0000313" key="2">
    <source>
        <dbReference type="Proteomes" id="UP000267418"/>
    </source>
</evidence>
<keyword evidence="2" id="KW-1185">Reference proteome</keyword>
<evidence type="ECO:0000313" key="1">
    <source>
        <dbReference type="EMBL" id="RTQ32906.1"/>
    </source>
</evidence>
<protein>
    <submittedName>
        <fullName evidence="1">YkgJ family cysteine cluster protein</fullName>
    </submittedName>
</protein>
<comment type="caution">
    <text evidence="1">The sequence shown here is derived from an EMBL/GenBank/DDBJ whole genome shotgun (WGS) entry which is preliminary data.</text>
</comment>
<dbReference type="InterPro" id="IPR005358">
    <property type="entry name" value="Puta_zinc/iron-chelating_dom"/>
</dbReference>
<dbReference type="AlphaFoldDB" id="A0A431THB9"/>
<dbReference type="Proteomes" id="UP000267418">
    <property type="component" value="Unassembled WGS sequence"/>
</dbReference>
<gene>
    <name evidence="1" type="ORF">EJP69_19580</name>
</gene>